<evidence type="ECO:0000313" key="5">
    <source>
        <dbReference type="Proteomes" id="UP000758155"/>
    </source>
</evidence>
<sequence>MATVAAQAAHPGYLDDEITALTLQLEEFNYREETKKAKYPVNDIPDLEVAYASYLNEIEAHLSFLRDVKLAHSIANAVDTDAQAIAEATQENQQAQDDHSMAVQMSAEDPELEAPPPYTQEGRTDFIEDEVVRRLAALLTSDDDIYGPPQSDAGPSISYQRQAVALDKLAQEAHQCVGCTDEFRWADITHLKCDHKYCEACLKKFIMAPVVDRELALLPPRCCDTAVPFPVIVRTLTEAELDEFQHAELEKATRDKTYFANAAPNSVTDVELNGQPLVNAAAPSGLRAI</sequence>
<evidence type="ECO:0008006" key="6">
    <source>
        <dbReference type="Google" id="ProtNLM"/>
    </source>
</evidence>
<keyword evidence="2" id="KW-0863">Zinc-finger</keyword>
<comment type="caution">
    <text evidence="4">The sequence shown here is derived from an EMBL/GenBank/DDBJ whole genome shotgun (WGS) entry which is preliminary data.</text>
</comment>
<dbReference type="EMBL" id="SWKV01000108">
    <property type="protein sequence ID" value="KAF3032168.1"/>
    <property type="molecule type" value="Genomic_DNA"/>
</dbReference>
<evidence type="ECO:0000256" key="2">
    <source>
        <dbReference type="ARBA" id="ARBA00022771"/>
    </source>
</evidence>
<dbReference type="PROSITE" id="PS00518">
    <property type="entry name" value="ZF_RING_1"/>
    <property type="match status" value="1"/>
</dbReference>
<dbReference type="InterPro" id="IPR013083">
    <property type="entry name" value="Znf_RING/FYVE/PHD"/>
</dbReference>
<organism evidence="4 5">
    <name type="scientific">Didymella heteroderae</name>
    <dbReference type="NCBI Taxonomy" id="1769908"/>
    <lineage>
        <taxon>Eukaryota</taxon>
        <taxon>Fungi</taxon>
        <taxon>Dikarya</taxon>
        <taxon>Ascomycota</taxon>
        <taxon>Pezizomycotina</taxon>
        <taxon>Dothideomycetes</taxon>
        <taxon>Pleosporomycetidae</taxon>
        <taxon>Pleosporales</taxon>
        <taxon>Pleosporineae</taxon>
        <taxon>Didymellaceae</taxon>
        <taxon>Didymella</taxon>
    </lineage>
</organism>
<dbReference type="InterPro" id="IPR017907">
    <property type="entry name" value="Znf_RING_CS"/>
</dbReference>
<keyword evidence="1" id="KW-0479">Metal-binding</keyword>
<protein>
    <recommendedName>
        <fullName evidence="6">RING-type domain-containing protein</fullName>
    </recommendedName>
</protein>
<keyword evidence="3" id="KW-0862">Zinc</keyword>
<dbReference type="GO" id="GO:0008270">
    <property type="term" value="F:zinc ion binding"/>
    <property type="evidence" value="ECO:0007669"/>
    <property type="project" value="UniProtKB-KW"/>
</dbReference>
<dbReference type="SUPFAM" id="SSF57850">
    <property type="entry name" value="RING/U-box"/>
    <property type="match status" value="1"/>
</dbReference>
<accession>A0A9P5BVN2</accession>
<name>A0A9P5BVN2_9PLEO</name>
<dbReference type="OrthoDB" id="10009520at2759"/>
<proteinExistence type="predicted"/>
<evidence type="ECO:0000256" key="1">
    <source>
        <dbReference type="ARBA" id="ARBA00022723"/>
    </source>
</evidence>
<reference evidence="4" key="1">
    <citation type="submission" date="2019-04" db="EMBL/GenBank/DDBJ databases">
        <title>Sequencing of skin fungus with MAO and IRED activity.</title>
        <authorList>
            <person name="Marsaioli A.J."/>
            <person name="Bonatto J.M.C."/>
            <person name="Reis Junior O."/>
        </authorList>
    </citation>
    <scope>NUCLEOTIDE SEQUENCE</scope>
    <source>
        <strain evidence="4">28M1</strain>
    </source>
</reference>
<dbReference type="Gene3D" id="3.30.40.10">
    <property type="entry name" value="Zinc/RING finger domain, C3HC4 (zinc finger)"/>
    <property type="match status" value="1"/>
</dbReference>
<evidence type="ECO:0000313" key="4">
    <source>
        <dbReference type="EMBL" id="KAF3032168.1"/>
    </source>
</evidence>
<gene>
    <name evidence="4" type="ORF">E8E12_002561</name>
</gene>
<evidence type="ECO:0000256" key="3">
    <source>
        <dbReference type="ARBA" id="ARBA00022833"/>
    </source>
</evidence>
<dbReference type="Proteomes" id="UP000758155">
    <property type="component" value="Unassembled WGS sequence"/>
</dbReference>
<dbReference type="AlphaFoldDB" id="A0A9P5BVN2"/>
<keyword evidence="5" id="KW-1185">Reference proteome</keyword>